<evidence type="ECO:0000256" key="8">
    <source>
        <dbReference type="SAM" id="MobiDB-lite"/>
    </source>
</evidence>
<evidence type="ECO:0000313" key="12">
    <source>
        <dbReference type="Proteomes" id="UP000265703"/>
    </source>
</evidence>
<dbReference type="InterPro" id="IPR003602">
    <property type="entry name" value="Topo_IA_DNA-bd_dom"/>
</dbReference>
<gene>
    <name evidence="11" type="ORF">C1645_796587</name>
</gene>
<dbReference type="GO" id="GO:0006281">
    <property type="term" value="P:DNA repair"/>
    <property type="evidence" value="ECO:0007669"/>
    <property type="project" value="TreeGrafter"/>
</dbReference>
<evidence type="ECO:0000256" key="4">
    <source>
        <dbReference type="ARBA" id="ARBA00023029"/>
    </source>
</evidence>
<dbReference type="InterPro" id="IPR000380">
    <property type="entry name" value="Topo_IA"/>
</dbReference>
<dbReference type="SMART" id="SM00436">
    <property type="entry name" value="TOP1Bc"/>
    <property type="match status" value="1"/>
</dbReference>
<feature type="compositionally biased region" description="Basic and acidic residues" evidence="8">
    <location>
        <begin position="665"/>
        <end position="674"/>
    </location>
</feature>
<feature type="region of interest" description="Disordered" evidence="8">
    <location>
        <begin position="630"/>
        <end position="715"/>
    </location>
</feature>
<evidence type="ECO:0000256" key="6">
    <source>
        <dbReference type="ARBA" id="ARBA00023235"/>
    </source>
</evidence>
<comment type="function">
    <text evidence="7">Introduces a single-strand break via transesterification at a target site in duplex DNA. Releases the supercoiling and torsional tension of DNA introduced during the DNA replication and transcription by transiently cleaving and rejoining one strand of the DNA duplex. The scissile phosphodiester is attacked by the catalytic tyrosine of the enzyme, resulting in the formation of a DNA-(5'-phosphotyrosyl)-enzyme intermediate and the expulsion of a 3'-OH DNA strand.</text>
</comment>
<dbReference type="SMART" id="SM00493">
    <property type="entry name" value="TOPRIM"/>
    <property type="match status" value="1"/>
</dbReference>
<protein>
    <recommendedName>
        <fullName evidence="3 7">DNA topoisomerase</fullName>
        <ecNumber evidence="3 7">5.6.2.1</ecNumber>
    </recommendedName>
</protein>
<dbReference type="Proteomes" id="UP000265703">
    <property type="component" value="Unassembled WGS sequence"/>
</dbReference>
<comment type="caution">
    <text evidence="11">The sequence shown here is derived from an EMBL/GenBank/DDBJ whole genome shotgun (WGS) entry which is preliminary data.</text>
</comment>
<dbReference type="InterPro" id="IPR006171">
    <property type="entry name" value="TOPRIM_dom"/>
</dbReference>
<keyword evidence="6 7" id="KW-0413">Isomerase</keyword>
<evidence type="ECO:0000313" key="11">
    <source>
        <dbReference type="EMBL" id="RIA93631.1"/>
    </source>
</evidence>
<feature type="compositionally biased region" description="Basic residues" evidence="8">
    <location>
        <begin position="682"/>
        <end position="697"/>
    </location>
</feature>
<dbReference type="GO" id="GO:0005634">
    <property type="term" value="C:nucleus"/>
    <property type="evidence" value="ECO:0007669"/>
    <property type="project" value="TreeGrafter"/>
</dbReference>
<dbReference type="GO" id="GO:0006310">
    <property type="term" value="P:DNA recombination"/>
    <property type="evidence" value="ECO:0007669"/>
    <property type="project" value="TreeGrafter"/>
</dbReference>
<comment type="similarity">
    <text evidence="2 7">Belongs to the type IA topoisomerase family.</text>
</comment>
<dbReference type="InterPro" id="IPR013826">
    <property type="entry name" value="Topo_IA_cen_sub3"/>
</dbReference>
<dbReference type="InterPro" id="IPR013825">
    <property type="entry name" value="Topo_IA_cen_sub2"/>
</dbReference>
<dbReference type="InterPro" id="IPR013497">
    <property type="entry name" value="Topo_IA_cen"/>
</dbReference>
<feature type="compositionally biased region" description="Basic residues" evidence="8">
    <location>
        <begin position="648"/>
        <end position="661"/>
    </location>
</feature>
<feature type="compositionally biased region" description="Polar residues" evidence="8">
    <location>
        <begin position="630"/>
        <end position="640"/>
    </location>
</feature>
<feature type="domain" description="Toprim" evidence="9">
    <location>
        <begin position="5"/>
        <end position="152"/>
    </location>
</feature>
<dbReference type="PANTHER" id="PTHR11390">
    <property type="entry name" value="PROKARYOTIC DNA TOPOISOMERASE"/>
    <property type="match status" value="1"/>
</dbReference>
<proteinExistence type="inferred from homology"/>
<evidence type="ECO:0000259" key="9">
    <source>
        <dbReference type="PROSITE" id="PS50880"/>
    </source>
</evidence>
<keyword evidence="12" id="KW-1185">Reference proteome</keyword>
<dbReference type="Pfam" id="PF01751">
    <property type="entry name" value="Toprim"/>
    <property type="match status" value="1"/>
</dbReference>
<reference evidence="11 12" key="1">
    <citation type="submission" date="2018-06" db="EMBL/GenBank/DDBJ databases">
        <title>Comparative genomics reveals the genomic features of Rhizophagus irregularis, R. cerebriforme, R. diaphanum and Gigaspora rosea, and their symbiotic lifestyle signature.</title>
        <authorList>
            <person name="Morin E."/>
            <person name="San Clemente H."/>
            <person name="Chen E.C.H."/>
            <person name="De La Providencia I."/>
            <person name="Hainaut M."/>
            <person name="Kuo A."/>
            <person name="Kohler A."/>
            <person name="Murat C."/>
            <person name="Tang N."/>
            <person name="Roy S."/>
            <person name="Loubradou J."/>
            <person name="Henrissat B."/>
            <person name="Grigoriev I.V."/>
            <person name="Corradi N."/>
            <person name="Roux C."/>
            <person name="Martin F.M."/>
        </authorList>
    </citation>
    <scope>NUCLEOTIDE SEQUENCE [LARGE SCALE GENOMIC DNA]</scope>
    <source>
        <strain evidence="11 12">DAOM 227022</strain>
    </source>
</reference>
<accession>A0A397TF80</accession>
<dbReference type="CDD" id="cd00186">
    <property type="entry name" value="TOP1Ac"/>
    <property type="match status" value="1"/>
</dbReference>
<organism evidence="11 12">
    <name type="scientific">Glomus cerebriforme</name>
    <dbReference type="NCBI Taxonomy" id="658196"/>
    <lineage>
        <taxon>Eukaryota</taxon>
        <taxon>Fungi</taxon>
        <taxon>Fungi incertae sedis</taxon>
        <taxon>Mucoromycota</taxon>
        <taxon>Glomeromycotina</taxon>
        <taxon>Glomeromycetes</taxon>
        <taxon>Glomerales</taxon>
        <taxon>Glomeraceae</taxon>
        <taxon>Glomus</taxon>
    </lineage>
</organism>
<dbReference type="PROSITE" id="PS50880">
    <property type="entry name" value="TOPRIM"/>
    <property type="match status" value="1"/>
</dbReference>
<dbReference type="Gene3D" id="1.10.460.10">
    <property type="entry name" value="Topoisomerase I, domain 2"/>
    <property type="match status" value="1"/>
</dbReference>
<dbReference type="GO" id="GO:0003917">
    <property type="term" value="F:DNA topoisomerase type I (single strand cut, ATP-independent) activity"/>
    <property type="evidence" value="ECO:0007669"/>
    <property type="project" value="UniProtKB-EC"/>
</dbReference>
<dbReference type="InterPro" id="IPR023405">
    <property type="entry name" value="Topo_IA_core_domain"/>
</dbReference>
<dbReference type="SMART" id="SM00437">
    <property type="entry name" value="TOP1Ac"/>
    <property type="match status" value="1"/>
</dbReference>
<dbReference type="PANTHER" id="PTHR11390:SF21">
    <property type="entry name" value="DNA TOPOISOMERASE 3-ALPHA"/>
    <property type="match status" value="1"/>
</dbReference>
<dbReference type="EC" id="5.6.2.1" evidence="3 7"/>
<dbReference type="GO" id="GO:0003677">
    <property type="term" value="F:DNA binding"/>
    <property type="evidence" value="ECO:0007669"/>
    <property type="project" value="UniProtKB-KW"/>
</dbReference>
<dbReference type="SUPFAM" id="SSF56712">
    <property type="entry name" value="Prokaryotic type I DNA topoisomerase"/>
    <property type="match status" value="1"/>
</dbReference>
<comment type="catalytic activity">
    <reaction evidence="1 7">
        <text>ATP-independent breakage of single-stranded DNA, followed by passage and rejoining.</text>
        <dbReference type="EC" id="5.6.2.1"/>
    </reaction>
</comment>
<dbReference type="FunFam" id="3.40.50.140:FF:000005">
    <property type="entry name" value="DNA topoisomerase"/>
    <property type="match status" value="1"/>
</dbReference>
<dbReference type="GO" id="GO:0006265">
    <property type="term" value="P:DNA topological change"/>
    <property type="evidence" value="ECO:0007669"/>
    <property type="project" value="InterPro"/>
</dbReference>
<dbReference type="EMBL" id="QKYT01000100">
    <property type="protein sequence ID" value="RIA93631.1"/>
    <property type="molecule type" value="Genomic_DNA"/>
</dbReference>
<dbReference type="AlphaFoldDB" id="A0A397TF80"/>
<dbReference type="Pfam" id="PF01131">
    <property type="entry name" value="Topoisom_bac"/>
    <property type="match status" value="1"/>
</dbReference>
<dbReference type="CDD" id="cd03362">
    <property type="entry name" value="TOPRIM_TopoIA_TopoIII"/>
    <property type="match status" value="1"/>
</dbReference>
<dbReference type="InterPro" id="IPR034144">
    <property type="entry name" value="TOPRIM_TopoIII"/>
</dbReference>
<evidence type="ECO:0000256" key="1">
    <source>
        <dbReference type="ARBA" id="ARBA00000213"/>
    </source>
</evidence>
<name>A0A397TF80_9GLOM</name>
<keyword evidence="5 7" id="KW-0238">DNA-binding</keyword>
<dbReference type="PRINTS" id="PR00417">
    <property type="entry name" value="PRTPISMRASEI"/>
</dbReference>
<sequence length="715" mass="81774">METDKVLCVAEKPSVAKEIAKILSGNRFVMRNSRINYIKNYEFKCHLNRKEVQVIITSVCGHINALDFPSQYAKWESCSPTVLFDAPIIKKTIDENAESIRENIFNIAHSVSHLMIWTDCDREGEKIGSDIVDICRMANSNINVSRARFSAIIPTQIKQAWELPAQLDMNQAEAVSTRMELDLRIGYAFTRYQTLGLRQIFQELGNGKILSYGSCQFPTLGFVVERYRAVENFIREKFWKIHVVAERDNINVNFSWDKGVLFNINCCNAIYCDLMMDQPMIATVVEVVTKETRKYKPFPLTTVELQKAGCRFLHISSDEIMKIAEDLYNKGFISYPRTETDQFDHNFNFQDLIQAQTQDPRWGDFASSLLDKRITTRKGKHSDQAHPPIHPVQYAPGLTGREKAVYEFVVRRFLACCSDDAKGNETTVKIRIKEEYFTAKGLVILENNYLDVYPYDRWNDKNLPNFILNETFTPKECTMEEGETTPPEYLTEAELINIMDKNGIGTDATIHEHIKKIIDREYVEKQDQGNKTYLVPTNLGLAIVEGYDSIGFNESLTKPLLRAKMEQNLKEICEGTREKNAVLIENINKYREMFLITHNSLQFLIEGFAKYFTLRCFGGCDDNMDMLLSRSSGTNNNPRNTDTDSHSRRGRGSGTRGRRSSRGNGENDIRDIRGTRSSRGSRVSKRGGRGSRGRGNRAGRGFRSARGRGNRDNES</sequence>
<dbReference type="OrthoDB" id="430051at2759"/>
<dbReference type="InterPro" id="IPR013824">
    <property type="entry name" value="Topo_IA_cen_sub1"/>
</dbReference>
<evidence type="ECO:0000259" key="10">
    <source>
        <dbReference type="PROSITE" id="PS52039"/>
    </source>
</evidence>
<feature type="domain" description="Topo IA-type catalytic" evidence="10">
    <location>
        <begin position="168"/>
        <end position="594"/>
    </location>
</feature>
<evidence type="ECO:0000256" key="5">
    <source>
        <dbReference type="ARBA" id="ARBA00023125"/>
    </source>
</evidence>
<dbReference type="GO" id="GO:0031422">
    <property type="term" value="C:RecQ family helicase-topoisomerase III complex"/>
    <property type="evidence" value="ECO:0007669"/>
    <property type="project" value="TreeGrafter"/>
</dbReference>
<dbReference type="InterPro" id="IPR003601">
    <property type="entry name" value="Topo_IA_2"/>
</dbReference>
<keyword evidence="4 7" id="KW-0799">Topoisomerase</keyword>
<evidence type="ECO:0000256" key="7">
    <source>
        <dbReference type="RuleBase" id="RU362092"/>
    </source>
</evidence>
<evidence type="ECO:0000256" key="2">
    <source>
        <dbReference type="ARBA" id="ARBA00009446"/>
    </source>
</evidence>
<dbReference type="PROSITE" id="PS52039">
    <property type="entry name" value="TOPO_IA_2"/>
    <property type="match status" value="1"/>
</dbReference>
<dbReference type="STRING" id="658196.A0A397TF80"/>
<dbReference type="FunFam" id="1.10.290.10:FF:000001">
    <property type="entry name" value="DNA topoisomerase"/>
    <property type="match status" value="1"/>
</dbReference>
<dbReference type="Gene3D" id="2.70.20.10">
    <property type="entry name" value="Topoisomerase I, domain 3"/>
    <property type="match status" value="1"/>
</dbReference>
<dbReference type="Gene3D" id="1.10.290.10">
    <property type="entry name" value="Topoisomerase I, domain 4"/>
    <property type="match status" value="1"/>
</dbReference>
<evidence type="ECO:0000256" key="3">
    <source>
        <dbReference type="ARBA" id="ARBA00012891"/>
    </source>
</evidence>
<dbReference type="Gene3D" id="3.40.50.140">
    <property type="match status" value="1"/>
</dbReference>